<reference evidence="2 3" key="1">
    <citation type="submission" date="2016-10" db="EMBL/GenBank/DDBJ databases">
        <title>Draft genome sequence of Coniochaeta ligniaria NRRL30616, a lignocellulolytic fungus for bioabatement of inhibitors in plant biomass hydrolysates.</title>
        <authorList>
            <consortium name="DOE Joint Genome Institute"/>
            <person name="Jimenez D.J."/>
            <person name="Hector R.E."/>
            <person name="Riley R."/>
            <person name="Sun H."/>
            <person name="Grigoriev I.V."/>
            <person name="Van Elsas J.D."/>
            <person name="Nichols N.N."/>
        </authorList>
    </citation>
    <scope>NUCLEOTIDE SEQUENCE [LARGE SCALE GENOMIC DNA]</scope>
    <source>
        <strain evidence="2 3">NRRL 30616</strain>
    </source>
</reference>
<name>A0A1J7IFH0_9PEZI</name>
<dbReference type="AlphaFoldDB" id="A0A1J7IFH0"/>
<evidence type="ECO:0000313" key="2">
    <source>
        <dbReference type="EMBL" id="OIW26447.1"/>
    </source>
</evidence>
<evidence type="ECO:0000256" key="1">
    <source>
        <dbReference type="SAM" id="MobiDB-lite"/>
    </source>
</evidence>
<protein>
    <submittedName>
        <fullName evidence="2">Uncharacterized protein</fullName>
    </submittedName>
</protein>
<dbReference type="InParanoid" id="A0A1J7IFH0"/>
<feature type="region of interest" description="Disordered" evidence="1">
    <location>
        <begin position="37"/>
        <end position="94"/>
    </location>
</feature>
<accession>A0A1J7IFH0</accession>
<organism evidence="2 3">
    <name type="scientific">Coniochaeta ligniaria NRRL 30616</name>
    <dbReference type="NCBI Taxonomy" id="1408157"/>
    <lineage>
        <taxon>Eukaryota</taxon>
        <taxon>Fungi</taxon>
        <taxon>Dikarya</taxon>
        <taxon>Ascomycota</taxon>
        <taxon>Pezizomycotina</taxon>
        <taxon>Sordariomycetes</taxon>
        <taxon>Sordariomycetidae</taxon>
        <taxon>Coniochaetales</taxon>
        <taxon>Coniochaetaceae</taxon>
        <taxon>Coniochaeta</taxon>
    </lineage>
</organism>
<proteinExistence type="predicted"/>
<keyword evidence="3" id="KW-1185">Reference proteome</keyword>
<sequence>MSVSEFVAHLDEGLDPQVFSLFSAAQCACAYAASNPRDVDRSVSGSTPWRARPSCSRTPTRKARRERAHSSAVGQLSSTHNRAQQRSSHKKHRPTNMLLHSTLYEGLDKQISVLIVDDSEDQDETGTYVCKSCTQGLRLDPNAVLKTFMAGVVVARPEDVVQLPPIVHEVLDVDLDDYPDLQERIHKSVRMALALFSESSKTKKGRGQLAKRGFQCIRSAQS</sequence>
<evidence type="ECO:0000313" key="3">
    <source>
        <dbReference type="Proteomes" id="UP000182658"/>
    </source>
</evidence>
<gene>
    <name evidence="2" type="ORF">CONLIGDRAFT_706726</name>
</gene>
<dbReference type="Proteomes" id="UP000182658">
    <property type="component" value="Unassembled WGS sequence"/>
</dbReference>
<feature type="compositionally biased region" description="Polar residues" evidence="1">
    <location>
        <begin position="72"/>
        <end position="86"/>
    </location>
</feature>
<dbReference type="EMBL" id="KV875100">
    <property type="protein sequence ID" value="OIW26447.1"/>
    <property type="molecule type" value="Genomic_DNA"/>
</dbReference>